<dbReference type="Pfam" id="PF00753">
    <property type="entry name" value="Lactamase_B"/>
    <property type="match status" value="1"/>
</dbReference>
<feature type="region of interest" description="Disordered" evidence="1">
    <location>
        <begin position="26"/>
        <end position="52"/>
    </location>
</feature>
<dbReference type="Proteomes" id="UP001150924">
    <property type="component" value="Unassembled WGS sequence"/>
</dbReference>
<name>A0A9X3F0D5_9BACT</name>
<organism evidence="4 5">
    <name type="scientific">Nannocystis pusilla</name>
    <dbReference type="NCBI Taxonomy" id="889268"/>
    <lineage>
        <taxon>Bacteria</taxon>
        <taxon>Pseudomonadati</taxon>
        <taxon>Myxococcota</taxon>
        <taxon>Polyangia</taxon>
        <taxon>Nannocystales</taxon>
        <taxon>Nannocystaceae</taxon>
        <taxon>Nannocystis</taxon>
    </lineage>
</organism>
<evidence type="ECO:0000313" key="4">
    <source>
        <dbReference type="EMBL" id="MCY1009111.1"/>
    </source>
</evidence>
<gene>
    <name evidence="4" type="ORF">OV079_26820</name>
</gene>
<dbReference type="Gene3D" id="3.60.15.10">
    <property type="entry name" value="Ribonuclease Z/Hydroxyacylglutathione hydrolase-like"/>
    <property type="match status" value="1"/>
</dbReference>
<dbReference type="PANTHER" id="PTHR30619:SF1">
    <property type="entry name" value="RECOMBINATION PROTEIN 2"/>
    <property type="match status" value="1"/>
</dbReference>
<dbReference type="PROSITE" id="PS51257">
    <property type="entry name" value="PROKAR_LIPOPROTEIN"/>
    <property type="match status" value="1"/>
</dbReference>
<feature type="domain" description="Metallo-beta-lactamase" evidence="3">
    <location>
        <begin position="63"/>
        <end position="291"/>
    </location>
</feature>
<dbReference type="InterPro" id="IPR052159">
    <property type="entry name" value="Competence_DNA_uptake"/>
</dbReference>
<feature type="signal peptide" evidence="2">
    <location>
        <begin position="1"/>
        <end position="19"/>
    </location>
</feature>
<feature type="chain" id="PRO_5040961543" evidence="2">
    <location>
        <begin position="20"/>
        <end position="399"/>
    </location>
</feature>
<dbReference type="SUPFAM" id="SSF56281">
    <property type="entry name" value="Metallo-hydrolase/oxidoreductase"/>
    <property type="match status" value="1"/>
</dbReference>
<keyword evidence="5" id="KW-1185">Reference proteome</keyword>
<dbReference type="InterPro" id="IPR036866">
    <property type="entry name" value="RibonucZ/Hydroxyglut_hydro"/>
</dbReference>
<evidence type="ECO:0000259" key="3">
    <source>
        <dbReference type="Pfam" id="PF00753"/>
    </source>
</evidence>
<dbReference type="InterPro" id="IPR035681">
    <property type="entry name" value="ComA-like_MBL"/>
</dbReference>
<comment type="caution">
    <text evidence="4">The sequence shown here is derived from an EMBL/GenBank/DDBJ whole genome shotgun (WGS) entry which is preliminary data.</text>
</comment>
<keyword evidence="2" id="KW-0732">Signal</keyword>
<dbReference type="PANTHER" id="PTHR30619">
    <property type="entry name" value="DNA INTERNALIZATION/COMPETENCE PROTEIN COMEC/REC2"/>
    <property type="match status" value="1"/>
</dbReference>
<sequence>MRLAVLALAVLVCACGAHDDAPPIEVKPDPSLTLPPIARDRDPTTRPPGTDPADAMTLHFIDIGQGDATLLEFPCGAALIDTGGEKNELYDGEAALYAYLDAFFARRADLNRTLDLLLITHPHIDHNRGALGVLGRYTVKNVVDNGADAPHSHNDGTEDPGATQQMAVHAWLRDHPDKNVQYLAIGAGDVPAEGLHNPIVDSIGSCARAPTDPKLTALWGTVTHDVDTYGDNPNNHSVVVRVDYGEASALFTGDLELIGLSRLADRYEKHPELLDVDIYQVGHHGSKNATIHYQMALMSPRVAVISMGPYERNIPWTARKYGHPHIVALEHLVHPEYGVRGRRAPTQAMVGFRGAYQDKVTEIFQRRTIDRAIYGTGWDGTVVIAAHANGWLDVKTLGR</sequence>
<protein>
    <submittedName>
        <fullName evidence="4">MBL fold metallo-hydrolase</fullName>
    </submittedName>
</protein>
<evidence type="ECO:0000256" key="2">
    <source>
        <dbReference type="SAM" id="SignalP"/>
    </source>
</evidence>
<dbReference type="RefSeq" id="WP_267771768.1">
    <property type="nucleotide sequence ID" value="NZ_JAPNKE010000002.1"/>
</dbReference>
<dbReference type="AlphaFoldDB" id="A0A9X3F0D5"/>
<reference evidence="4" key="1">
    <citation type="submission" date="2022-11" db="EMBL/GenBank/DDBJ databases">
        <title>Minimal conservation of predation-associated metabolite biosynthetic gene clusters underscores biosynthetic potential of Myxococcota including descriptions for ten novel species: Archangium lansinium sp. nov., Myxococcus landrumus sp. nov., Nannocystis bai.</title>
        <authorList>
            <person name="Ahearne A."/>
            <person name="Stevens C."/>
            <person name="Phillips K."/>
        </authorList>
    </citation>
    <scope>NUCLEOTIDE SEQUENCE</scope>
    <source>
        <strain evidence="4">Na p29</strain>
    </source>
</reference>
<dbReference type="InterPro" id="IPR001279">
    <property type="entry name" value="Metallo-B-lactamas"/>
</dbReference>
<accession>A0A9X3F0D5</accession>
<dbReference type="EMBL" id="JAPNKE010000002">
    <property type="protein sequence ID" value="MCY1009111.1"/>
    <property type="molecule type" value="Genomic_DNA"/>
</dbReference>
<evidence type="ECO:0000313" key="5">
    <source>
        <dbReference type="Proteomes" id="UP001150924"/>
    </source>
</evidence>
<dbReference type="CDD" id="cd07731">
    <property type="entry name" value="ComA-like_MBL-fold"/>
    <property type="match status" value="1"/>
</dbReference>
<evidence type="ECO:0000256" key="1">
    <source>
        <dbReference type="SAM" id="MobiDB-lite"/>
    </source>
</evidence>
<proteinExistence type="predicted"/>